<organism evidence="2 3">
    <name type="scientific">Desulfuromonas thiophila</name>
    <dbReference type="NCBI Taxonomy" id="57664"/>
    <lineage>
        <taxon>Bacteria</taxon>
        <taxon>Pseudomonadati</taxon>
        <taxon>Thermodesulfobacteriota</taxon>
        <taxon>Desulfuromonadia</taxon>
        <taxon>Desulfuromonadales</taxon>
        <taxon>Desulfuromonadaceae</taxon>
        <taxon>Desulfuromonas</taxon>
    </lineage>
</organism>
<evidence type="ECO:0000313" key="3">
    <source>
        <dbReference type="Proteomes" id="UP000243205"/>
    </source>
</evidence>
<dbReference type="AlphaFoldDB" id="A0A1G6XEW2"/>
<reference evidence="3" key="1">
    <citation type="submission" date="2016-10" db="EMBL/GenBank/DDBJ databases">
        <authorList>
            <person name="Varghese N."/>
            <person name="Submissions S."/>
        </authorList>
    </citation>
    <scope>NUCLEOTIDE SEQUENCE [LARGE SCALE GENOMIC DNA]</scope>
    <source>
        <strain evidence="3">DSM 8987</strain>
    </source>
</reference>
<dbReference type="STRING" id="57664.SAMN05661003_101248"/>
<gene>
    <name evidence="2" type="ORF">SAMN05661003_101248</name>
</gene>
<evidence type="ECO:0000256" key="1">
    <source>
        <dbReference type="SAM" id="SignalP"/>
    </source>
</evidence>
<sequence>MIALDRATRLVGLLLGAGLFFSPALAATSAPLQLQLHSKNPTTWQSQPQGGQADLWLDLAKGDFRLSATSLQPHQHYGLICHNNQGRASRGYWLASGRSDAAGNLQLNGRWHLWQAKVWLVLADDLTGQPGDQQPDGLRRWRPQDYLFESRQLPLAALPVPR</sequence>
<dbReference type="EMBL" id="FNAQ01000001">
    <property type="protein sequence ID" value="SDD76710.1"/>
    <property type="molecule type" value="Genomic_DNA"/>
</dbReference>
<dbReference type="OrthoDB" id="5397217at2"/>
<feature type="signal peptide" evidence="1">
    <location>
        <begin position="1"/>
        <end position="26"/>
    </location>
</feature>
<accession>A0A1G6XEW2</accession>
<dbReference type="Proteomes" id="UP000243205">
    <property type="component" value="Unassembled WGS sequence"/>
</dbReference>
<keyword evidence="3" id="KW-1185">Reference proteome</keyword>
<dbReference type="RefSeq" id="WP_143012057.1">
    <property type="nucleotide sequence ID" value="NZ_FNAQ01000001.1"/>
</dbReference>
<protein>
    <submittedName>
        <fullName evidence="2">Uncharacterized protein</fullName>
    </submittedName>
</protein>
<name>A0A1G6XEW2_9BACT</name>
<evidence type="ECO:0000313" key="2">
    <source>
        <dbReference type="EMBL" id="SDD76710.1"/>
    </source>
</evidence>
<proteinExistence type="predicted"/>
<keyword evidence="1" id="KW-0732">Signal</keyword>
<feature type="chain" id="PRO_5017399782" evidence="1">
    <location>
        <begin position="27"/>
        <end position="162"/>
    </location>
</feature>